<dbReference type="SUPFAM" id="SSF56112">
    <property type="entry name" value="Protein kinase-like (PK-like)"/>
    <property type="match status" value="1"/>
</dbReference>
<evidence type="ECO:0000313" key="13">
    <source>
        <dbReference type="Proteomes" id="UP000593563"/>
    </source>
</evidence>
<dbReference type="PANTHER" id="PTHR48007">
    <property type="entry name" value="LEUCINE-RICH REPEAT RECEPTOR-LIKE PROTEIN KINASE PXC1"/>
    <property type="match status" value="1"/>
</dbReference>
<feature type="region of interest" description="Disordered" evidence="8">
    <location>
        <begin position="158"/>
        <end position="190"/>
    </location>
</feature>
<feature type="domain" description="Protein kinase" evidence="11">
    <location>
        <begin position="315"/>
        <end position="514"/>
    </location>
</feature>
<evidence type="ECO:0000256" key="9">
    <source>
        <dbReference type="SAM" id="Phobius"/>
    </source>
</evidence>
<evidence type="ECO:0000313" key="12">
    <source>
        <dbReference type="EMBL" id="KAF1002458.1"/>
    </source>
</evidence>
<dbReference type="EMBL" id="WRXP01001163">
    <property type="protein sequence ID" value="KAF1002458.1"/>
    <property type="molecule type" value="Genomic_DNA"/>
</dbReference>
<dbReference type="PROSITE" id="PS50011">
    <property type="entry name" value="PROTEIN_KINASE_DOM"/>
    <property type="match status" value="1"/>
</dbReference>
<dbReference type="GO" id="GO:0005524">
    <property type="term" value="F:ATP binding"/>
    <property type="evidence" value="ECO:0007669"/>
    <property type="project" value="InterPro"/>
</dbReference>
<feature type="signal peptide" evidence="10">
    <location>
        <begin position="1"/>
        <end position="29"/>
    </location>
</feature>
<evidence type="ECO:0000256" key="8">
    <source>
        <dbReference type="SAM" id="MobiDB-lite"/>
    </source>
</evidence>
<keyword evidence="4 10" id="KW-0732">Signal</keyword>
<keyword evidence="3 9" id="KW-0812">Transmembrane</keyword>
<dbReference type="FunFam" id="3.80.10.10:FF:000129">
    <property type="entry name" value="Leucine-rich repeat receptor-like kinase"/>
    <property type="match status" value="1"/>
</dbReference>
<comment type="caution">
    <text evidence="12">The sequence shown here is derived from an EMBL/GenBank/DDBJ whole genome shotgun (WGS) entry which is preliminary data.</text>
</comment>
<organism evidence="12 13">
    <name type="scientific">Apium graveolens</name>
    <name type="common">Celery</name>
    <dbReference type="NCBI Taxonomy" id="4045"/>
    <lineage>
        <taxon>Eukaryota</taxon>
        <taxon>Viridiplantae</taxon>
        <taxon>Streptophyta</taxon>
        <taxon>Embryophyta</taxon>
        <taxon>Tracheophyta</taxon>
        <taxon>Spermatophyta</taxon>
        <taxon>Magnoliopsida</taxon>
        <taxon>eudicotyledons</taxon>
        <taxon>Gunneridae</taxon>
        <taxon>Pentapetalae</taxon>
        <taxon>asterids</taxon>
        <taxon>campanulids</taxon>
        <taxon>Apiales</taxon>
        <taxon>Apiaceae</taxon>
        <taxon>Apioideae</taxon>
        <taxon>apioid superclade</taxon>
        <taxon>Apieae</taxon>
        <taxon>Apium</taxon>
    </lineage>
</organism>
<feature type="transmembrane region" description="Helical" evidence="9">
    <location>
        <begin position="207"/>
        <end position="230"/>
    </location>
</feature>
<evidence type="ECO:0000256" key="1">
    <source>
        <dbReference type="ARBA" id="ARBA00004167"/>
    </source>
</evidence>
<dbReference type="AlphaFoldDB" id="A0A6L5BAC8"/>
<feature type="compositionally biased region" description="Polar residues" evidence="8">
    <location>
        <begin position="177"/>
        <end position="190"/>
    </location>
</feature>
<dbReference type="InterPro" id="IPR000719">
    <property type="entry name" value="Prot_kinase_dom"/>
</dbReference>
<sequence length="514" mass="56402">MKIKCTHSSFEFRLVLLIALVFNLSVVQGVTDPSDVEALQELYISLNCSTQLTGWTSIDGDPCGESWMGITCQTSAIVSMNTSSNSLGQSVGDIFANLTDLLTLDLSHNNLSGNLPTSFSSLSNLLVLHLQNNQLTGSLHVLDGLPLTDLYDGNLFDESPAYPPPRPLRRSRHNKGDSSGSHASWGSDGQSCNSFKGNKNRLTIGPILGTVLGSLVVVVLAAAALFAGICKKKRKDNTTKNSFGNIPLIPERVNNKGHEQRTKPTPTTLDLRSLTMENLMCHKMQGNNGSVNIVKSPVIATSYNISTLQGATNSFSQENLVGEGTLGRVYRGKFHNGKVMAIKKIENAALSLQDEDNFLEAISHMSRLRHPNITLLTGYCTEHGQRLLVHDYIGNGSLQDMLYLSDDRSKVLTWNVRIKLALGVARALEYLHEVCLPSVVHRNLKSANILLDQELNPYLSDCGLAALLPNTERQPEPEFRPPIPEVVQALVRLLQRASIQKRRSSEDIGFYMNT</sequence>
<evidence type="ECO:0000256" key="3">
    <source>
        <dbReference type="ARBA" id="ARBA00022692"/>
    </source>
</evidence>
<keyword evidence="5" id="KW-0677">Repeat</keyword>
<keyword evidence="2" id="KW-0433">Leucine-rich repeat</keyword>
<evidence type="ECO:0000256" key="6">
    <source>
        <dbReference type="ARBA" id="ARBA00022989"/>
    </source>
</evidence>
<dbReference type="GO" id="GO:0016020">
    <property type="term" value="C:membrane"/>
    <property type="evidence" value="ECO:0007669"/>
    <property type="project" value="UniProtKB-SubCell"/>
</dbReference>
<dbReference type="Pfam" id="PF08263">
    <property type="entry name" value="LRRNT_2"/>
    <property type="match status" value="2"/>
</dbReference>
<dbReference type="SUPFAM" id="SSF52058">
    <property type="entry name" value="L domain-like"/>
    <property type="match status" value="1"/>
</dbReference>
<evidence type="ECO:0000256" key="7">
    <source>
        <dbReference type="ARBA" id="ARBA00023136"/>
    </source>
</evidence>
<dbReference type="Gene3D" id="3.30.200.20">
    <property type="entry name" value="Phosphorylase Kinase, domain 1"/>
    <property type="match status" value="1"/>
</dbReference>
<protein>
    <recommendedName>
        <fullName evidence="11">Protein kinase domain-containing protein</fullName>
    </recommendedName>
</protein>
<evidence type="ECO:0000256" key="10">
    <source>
        <dbReference type="SAM" id="SignalP"/>
    </source>
</evidence>
<evidence type="ECO:0000256" key="5">
    <source>
        <dbReference type="ARBA" id="ARBA00022737"/>
    </source>
</evidence>
<accession>A0A6L5BAC8</accession>
<dbReference type="InterPro" id="IPR001611">
    <property type="entry name" value="Leu-rich_rpt"/>
</dbReference>
<feature type="chain" id="PRO_5026676176" description="Protein kinase domain-containing protein" evidence="10">
    <location>
        <begin position="30"/>
        <end position="514"/>
    </location>
</feature>
<keyword evidence="6 9" id="KW-1133">Transmembrane helix</keyword>
<evidence type="ECO:0000259" key="11">
    <source>
        <dbReference type="PROSITE" id="PS50011"/>
    </source>
</evidence>
<evidence type="ECO:0000256" key="2">
    <source>
        <dbReference type="ARBA" id="ARBA00022614"/>
    </source>
</evidence>
<dbReference type="Gene3D" id="1.10.510.10">
    <property type="entry name" value="Transferase(Phosphotransferase) domain 1"/>
    <property type="match status" value="1"/>
</dbReference>
<name>A0A6L5BAC8_APIGR</name>
<gene>
    <name evidence="12" type="ORF">AG4045_018265</name>
</gene>
<reference evidence="12" key="1">
    <citation type="submission" date="2020-01" db="EMBL/GenBank/DDBJ databases">
        <title>The Celery Genome Sequence Reveals Sequential Paleo-tetraploidization, Resistance Gene Elimination, Karyotype Evolution, and Functional Innovation in Apiales.</title>
        <authorList>
            <person name="Song X."/>
        </authorList>
    </citation>
    <scope>NUCLEOTIDE SEQUENCE</scope>
    <source>
        <tissue evidence="12">Leaf</tissue>
    </source>
</reference>
<dbReference type="PROSITE" id="PS51450">
    <property type="entry name" value="LRR"/>
    <property type="match status" value="1"/>
</dbReference>
<dbReference type="InterPro" id="IPR046959">
    <property type="entry name" value="PRK1-6/SRF4-like"/>
</dbReference>
<dbReference type="InterPro" id="IPR032675">
    <property type="entry name" value="LRR_dom_sf"/>
</dbReference>
<proteinExistence type="predicted"/>
<dbReference type="Pfam" id="PF00069">
    <property type="entry name" value="Pkinase"/>
    <property type="match status" value="1"/>
</dbReference>
<dbReference type="GO" id="GO:0004672">
    <property type="term" value="F:protein kinase activity"/>
    <property type="evidence" value="ECO:0007669"/>
    <property type="project" value="InterPro"/>
</dbReference>
<comment type="subcellular location">
    <subcellularLocation>
        <location evidence="1">Membrane</location>
        <topology evidence="1">Single-pass membrane protein</topology>
    </subcellularLocation>
</comment>
<keyword evidence="7 9" id="KW-0472">Membrane</keyword>
<dbReference type="InterPro" id="IPR011009">
    <property type="entry name" value="Kinase-like_dom_sf"/>
</dbReference>
<keyword evidence="13" id="KW-1185">Reference proteome</keyword>
<dbReference type="PANTHER" id="PTHR48007:SF34">
    <property type="entry name" value="PROTEIN STRUBBELIG-RECEPTOR FAMILY 8 ISOFORM X1"/>
    <property type="match status" value="1"/>
</dbReference>
<dbReference type="FunFam" id="3.30.200.20:FF:000125">
    <property type="entry name" value="Protein STRUBBELIG-RECEPTOR FAMILY 8"/>
    <property type="match status" value="1"/>
</dbReference>
<dbReference type="Gene3D" id="3.80.10.10">
    <property type="entry name" value="Ribonuclease Inhibitor"/>
    <property type="match status" value="1"/>
</dbReference>
<dbReference type="InterPro" id="IPR013210">
    <property type="entry name" value="LRR_N_plant-typ"/>
</dbReference>
<evidence type="ECO:0000256" key="4">
    <source>
        <dbReference type="ARBA" id="ARBA00022729"/>
    </source>
</evidence>
<dbReference type="Proteomes" id="UP000593563">
    <property type="component" value="Unassembled WGS sequence"/>
</dbReference>